<keyword evidence="3" id="KW-1185">Reference proteome</keyword>
<gene>
    <name evidence="2" type="ORF">NMS_2184</name>
</gene>
<dbReference type="OrthoDB" id="1448714at2"/>
<evidence type="ECO:0000313" key="3">
    <source>
        <dbReference type="Proteomes" id="UP000031760"/>
    </source>
</evidence>
<evidence type="ECO:0000256" key="1">
    <source>
        <dbReference type="SAM" id="Phobius"/>
    </source>
</evidence>
<evidence type="ECO:0000313" key="2">
    <source>
        <dbReference type="EMBL" id="BAO56193.1"/>
    </source>
</evidence>
<reference evidence="2 3" key="1">
    <citation type="journal article" date="2014" name="Proc. Natl. Acad. Sci. U.S.A.">
        <title>Functional characterization of flavobacteria rhodopsins reveals a unique class of light-driven chloride pump in bacteria.</title>
        <authorList>
            <person name="Yoshizawa S."/>
            <person name="Kumagai Y."/>
            <person name="Kim H."/>
            <person name="Ogura Y."/>
            <person name="Hayashi T."/>
            <person name="Iwasaki W."/>
            <person name="DeLong E.F."/>
            <person name="Kogure K."/>
        </authorList>
    </citation>
    <scope>NUCLEOTIDE SEQUENCE [LARGE SCALE GENOMIC DNA]</scope>
    <source>
        <strain evidence="2 3">S1-08</strain>
    </source>
</reference>
<feature type="transmembrane region" description="Helical" evidence="1">
    <location>
        <begin position="12"/>
        <end position="31"/>
    </location>
</feature>
<sequence length="183" mass="21691">MNSKKWWKNYYTELNLTFGITCIFCALYFFAPTLFTLKSSLISKTGEIKKIETYYTQIVTDRGLHKVKSTKSQLQLQIIGQTQIYSLTKNIGYDYRNEKYENIKKSLLNSKTVKVWIKKNESKIWNPVIFEIEKDDGTIIYDMNDAKSELYFLFPFMIILGLFSSSMFFRHKYPKKFKKIIGI</sequence>
<accession>W8VWC8</accession>
<dbReference type="EMBL" id="AP014548">
    <property type="protein sequence ID" value="BAO56193.1"/>
    <property type="molecule type" value="Genomic_DNA"/>
</dbReference>
<keyword evidence="1" id="KW-0472">Membrane</keyword>
<protein>
    <submittedName>
        <fullName evidence="2">Uncharacterized protein</fullName>
    </submittedName>
</protein>
<dbReference type="HOGENOM" id="CLU_1473757_0_0_10"/>
<dbReference type="Proteomes" id="UP000031760">
    <property type="component" value="Chromosome"/>
</dbReference>
<name>W8VWC8_9FLAO</name>
<dbReference type="AlphaFoldDB" id="W8VWC8"/>
<dbReference type="KEGG" id="nmf:NMS_2184"/>
<keyword evidence="1" id="KW-0812">Transmembrane</keyword>
<organism evidence="2 3">
    <name type="scientific">Nonlabens marinus S1-08</name>
    <dbReference type="NCBI Taxonomy" id="1454201"/>
    <lineage>
        <taxon>Bacteria</taxon>
        <taxon>Pseudomonadati</taxon>
        <taxon>Bacteroidota</taxon>
        <taxon>Flavobacteriia</taxon>
        <taxon>Flavobacteriales</taxon>
        <taxon>Flavobacteriaceae</taxon>
        <taxon>Nonlabens</taxon>
    </lineage>
</organism>
<dbReference type="RefSeq" id="WP_041496657.1">
    <property type="nucleotide sequence ID" value="NZ_AP014548.1"/>
</dbReference>
<keyword evidence="1" id="KW-1133">Transmembrane helix</keyword>
<feature type="transmembrane region" description="Helical" evidence="1">
    <location>
        <begin position="150"/>
        <end position="169"/>
    </location>
</feature>
<proteinExistence type="predicted"/>